<keyword evidence="1" id="KW-0436">Ligase</keyword>
<dbReference type="CDD" id="cd04301">
    <property type="entry name" value="NAT_SF"/>
    <property type="match status" value="1"/>
</dbReference>
<evidence type="ECO:0000313" key="7">
    <source>
        <dbReference type="Proteomes" id="UP000309544"/>
    </source>
</evidence>
<dbReference type="Gene3D" id="3.30.1490.20">
    <property type="entry name" value="ATP-grasp fold, A domain"/>
    <property type="match status" value="1"/>
</dbReference>
<dbReference type="PANTHER" id="PTHR21621:SF0">
    <property type="entry name" value="BETA-CITRYLGLUTAMATE SYNTHASE B-RELATED"/>
    <property type="match status" value="1"/>
</dbReference>
<evidence type="ECO:0000259" key="5">
    <source>
        <dbReference type="PROSITE" id="PS51186"/>
    </source>
</evidence>
<comment type="caution">
    <text evidence="6">The sequence shown here is derived from an EMBL/GenBank/DDBJ whole genome shotgun (WGS) entry which is preliminary data.</text>
</comment>
<dbReference type="Proteomes" id="UP000309544">
    <property type="component" value="Unassembled WGS sequence"/>
</dbReference>
<dbReference type="NCBIfam" id="TIGR03103">
    <property type="entry name" value="trio_acet_GNAT"/>
    <property type="match status" value="1"/>
</dbReference>
<dbReference type="PROSITE" id="PS51186">
    <property type="entry name" value="GNAT"/>
    <property type="match status" value="1"/>
</dbReference>
<dbReference type="InterPro" id="IPR011095">
    <property type="entry name" value="Dala_Dala_lig_C"/>
</dbReference>
<dbReference type="AlphaFoldDB" id="A0A5C4RZG9"/>
<dbReference type="InterPro" id="IPR013815">
    <property type="entry name" value="ATP_grasp_subdomain_1"/>
</dbReference>
<keyword evidence="7" id="KW-1185">Reference proteome</keyword>
<dbReference type="Pfam" id="PF00583">
    <property type="entry name" value="Acetyltransf_1"/>
    <property type="match status" value="1"/>
</dbReference>
<accession>A0A5C4RZG9</accession>
<dbReference type="SUPFAM" id="SSF55729">
    <property type="entry name" value="Acyl-CoA N-acyltransferases (Nat)"/>
    <property type="match status" value="1"/>
</dbReference>
<dbReference type="Gene3D" id="3.30.470.20">
    <property type="entry name" value="ATP-grasp fold, B domain"/>
    <property type="match status" value="2"/>
</dbReference>
<dbReference type="EMBL" id="VDCI01000005">
    <property type="protein sequence ID" value="TNJ36520.1"/>
    <property type="molecule type" value="Genomic_DNA"/>
</dbReference>
<evidence type="ECO:0000256" key="2">
    <source>
        <dbReference type="PROSITE-ProRule" id="PRU00409"/>
    </source>
</evidence>
<evidence type="ECO:0000256" key="1">
    <source>
        <dbReference type="ARBA" id="ARBA00022598"/>
    </source>
</evidence>
<evidence type="ECO:0000256" key="3">
    <source>
        <dbReference type="SAM" id="MobiDB-lite"/>
    </source>
</evidence>
<feature type="domain" description="ATP-grasp" evidence="4">
    <location>
        <begin position="330"/>
        <end position="578"/>
    </location>
</feature>
<dbReference type="InterPro" id="IPR016181">
    <property type="entry name" value="Acyl_CoA_acyltransferase"/>
</dbReference>
<dbReference type="GO" id="GO:0005524">
    <property type="term" value="F:ATP binding"/>
    <property type="evidence" value="ECO:0007669"/>
    <property type="project" value="UniProtKB-UniRule"/>
</dbReference>
<dbReference type="GO" id="GO:0016747">
    <property type="term" value="F:acyltransferase activity, transferring groups other than amino-acyl groups"/>
    <property type="evidence" value="ECO:0007669"/>
    <property type="project" value="InterPro"/>
</dbReference>
<dbReference type="RefSeq" id="WP_068865967.1">
    <property type="nucleotide sequence ID" value="NZ_VDCI01000005.1"/>
</dbReference>
<dbReference type="GO" id="GO:0018169">
    <property type="term" value="F:ribosomal S6-glutamic acid ligase activity"/>
    <property type="evidence" value="ECO:0007669"/>
    <property type="project" value="TreeGrafter"/>
</dbReference>
<dbReference type="InterPro" id="IPR017534">
    <property type="entry name" value="GNAT-acetyltransferase"/>
</dbReference>
<keyword evidence="2" id="KW-0547">Nucleotide-binding</keyword>
<proteinExistence type="predicted"/>
<dbReference type="GO" id="GO:0046872">
    <property type="term" value="F:metal ion binding"/>
    <property type="evidence" value="ECO:0007669"/>
    <property type="project" value="InterPro"/>
</dbReference>
<dbReference type="PANTHER" id="PTHR21621">
    <property type="entry name" value="RIBOSOMAL PROTEIN S6 MODIFICATION PROTEIN"/>
    <property type="match status" value="1"/>
</dbReference>
<reference evidence="6 7" key="1">
    <citation type="submission" date="2019-05" db="EMBL/GenBank/DDBJ databases">
        <title>Draft Whole-Genome sequence of the green sulfur bacterium Prosthecochloris vibrioformis DSM 260.</title>
        <authorList>
            <person name="Meyer T.E."/>
            <person name="Kyndt J.A."/>
        </authorList>
    </citation>
    <scope>NUCLEOTIDE SEQUENCE [LARGE SCALE GENOMIC DNA]</scope>
    <source>
        <strain evidence="6 7">DSM 260</strain>
    </source>
</reference>
<keyword evidence="2" id="KW-0067">ATP-binding</keyword>
<dbReference type="Gene3D" id="3.40.630.30">
    <property type="match status" value="1"/>
</dbReference>
<evidence type="ECO:0000313" key="6">
    <source>
        <dbReference type="EMBL" id="TNJ36520.1"/>
    </source>
</evidence>
<name>A0A5C4RZG9_PROVB</name>
<gene>
    <name evidence="6" type="primary">ngg</name>
    <name evidence="6" type="ORF">FGF68_07300</name>
</gene>
<dbReference type="Pfam" id="PF07478">
    <property type="entry name" value="Dala_Dala_lig_C"/>
    <property type="match status" value="1"/>
</dbReference>
<dbReference type="GO" id="GO:0009432">
    <property type="term" value="P:SOS response"/>
    <property type="evidence" value="ECO:0007669"/>
    <property type="project" value="TreeGrafter"/>
</dbReference>
<protein>
    <submittedName>
        <fullName evidence="6">N-acetylglutaminylglutamine synthetase</fullName>
    </submittedName>
</protein>
<organism evidence="6 7">
    <name type="scientific">Prosthecochloris vibrioformis</name>
    <name type="common">Chlorobium vibrioforme</name>
    <dbReference type="NCBI Taxonomy" id="1098"/>
    <lineage>
        <taxon>Bacteria</taxon>
        <taxon>Pseudomonadati</taxon>
        <taxon>Chlorobiota</taxon>
        <taxon>Chlorobiia</taxon>
        <taxon>Chlorobiales</taxon>
        <taxon>Chlorobiaceae</taxon>
        <taxon>Prosthecochloris</taxon>
    </lineage>
</organism>
<feature type="region of interest" description="Disordered" evidence="3">
    <location>
        <begin position="1"/>
        <end position="25"/>
    </location>
</feature>
<feature type="compositionally biased region" description="Basic and acidic residues" evidence="3">
    <location>
        <begin position="1"/>
        <end position="10"/>
    </location>
</feature>
<feature type="domain" description="N-acetyltransferase" evidence="5">
    <location>
        <begin position="111"/>
        <end position="261"/>
    </location>
</feature>
<dbReference type="InterPro" id="IPR000182">
    <property type="entry name" value="GNAT_dom"/>
</dbReference>
<dbReference type="SUPFAM" id="SSF56059">
    <property type="entry name" value="Glutathione synthetase ATP-binding domain-like"/>
    <property type="match status" value="1"/>
</dbReference>
<dbReference type="PROSITE" id="PS50975">
    <property type="entry name" value="ATP_GRASP"/>
    <property type="match status" value="1"/>
</dbReference>
<dbReference type="InterPro" id="IPR011761">
    <property type="entry name" value="ATP-grasp"/>
</dbReference>
<evidence type="ECO:0000259" key="4">
    <source>
        <dbReference type="PROSITE" id="PS50975"/>
    </source>
</evidence>
<dbReference type="GO" id="GO:0008716">
    <property type="term" value="F:D-alanine-D-alanine ligase activity"/>
    <property type="evidence" value="ECO:0007669"/>
    <property type="project" value="InterPro"/>
</dbReference>
<dbReference type="GO" id="GO:0005737">
    <property type="term" value="C:cytoplasm"/>
    <property type="evidence" value="ECO:0007669"/>
    <property type="project" value="TreeGrafter"/>
</dbReference>
<sequence>MTKKQRREEQLVPMQSPSMKSWGKPADLPKKDVVIECGWGRIIFGHTFRDNTRIAEILRDEKEGYRDIAFYLRDPQVVLSYAPQNLFIDPSYTYRLWLDEYQPLQETTGMFSIRPLHPLKDIDRVNWIYSIHDMVPSDPDFLRDIRQKRCIHYWVAVENASEQVIAVCMSIDHSAAFDDPENGSSLWALAVDPQAEHSGIGLQLVQHVAGYYKSKGRSFIDLSVLHSNEAAIELYQKLGFVQVPVFTVKNKNAINEKLFSGPQPEGKLNPYSTLIVNEARRRGIRVDILDPVDNYFRLSFGGMSVICRESLTELTSAIAMSRCADKQITHRLLQNAGLKVPAQMTATTKEQNLRFLETHGNLVVKPADSEQGLGITVNVTSPDELMAAIDKAEQFSAKVLLEEMVEGMDLRIIVIDYKVVAAAVRKPPKITGDGQHTILDLVKKQSRRRERASQGESRIPIDDELKRTVSKAGFSLETVLPKGTELEVRKTANLHTGGTIHDVTPRLHPALAKAARQAAHILGIPVTGLDLLVASPEKSTYVIIEANERPGLANHEPQPTAERFLDFLFPQSIARSIP</sequence>